<proteinExistence type="predicted"/>
<sequence length="53" mass="5876">MDKNAKSGSFGGYKMPNKEGIANINYLQEVTEKDTNKDSISIALSIKNQQKVK</sequence>
<name>A0ABS8I1L5_9FIRM</name>
<dbReference type="RefSeq" id="WP_229537338.1">
    <property type="nucleotide sequence ID" value="NZ_JAJHJB010000067.1"/>
</dbReference>
<protein>
    <submittedName>
        <fullName evidence="1">Uncharacterized protein</fullName>
    </submittedName>
</protein>
<dbReference type="Proteomes" id="UP001165492">
    <property type="component" value="Unassembled WGS sequence"/>
</dbReference>
<evidence type="ECO:0000313" key="1">
    <source>
        <dbReference type="EMBL" id="MCC5468444.1"/>
    </source>
</evidence>
<comment type="caution">
    <text evidence="1">The sequence shown here is derived from an EMBL/GenBank/DDBJ whole genome shotgun (WGS) entry which is preliminary data.</text>
</comment>
<gene>
    <name evidence="1" type="ORF">LMF89_24210</name>
</gene>
<organism evidence="1 2">
    <name type="scientific">Pelosinus baikalensis</name>
    <dbReference type="NCBI Taxonomy" id="2892015"/>
    <lineage>
        <taxon>Bacteria</taxon>
        <taxon>Bacillati</taxon>
        <taxon>Bacillota</taxon>
        <taxon>Negativicutes</taxon>
        <taxon>Selenomonadales</taxon>
        <taxon>Sporomusaceae</taxon>
        <taxon>Pelosinus</taxon>
    </lineage>
</organism>
<keyword evidence="2" id="KW-1185">Reference proteome</keyword>
<dbReference type="EMBL" id="JAJHJB010000067">
    <property type="protein sequence ID" value="MCC5468444.1"/>
    <property type="molecule type" value="Genomic_DNA"/>
</dbReference>
<evidence type="ECO:0000313" key="2">
    <source>
        <dbReference type="Proteomes" id="UP001165492"/>
    </source>
</evidence>
<reference evidence="1" key="1">
    <citation type="submission" date="2021-11" db="EMBL/GenBank/DDBJ databases">
        <title>Description of a new species Pelosinus isolated from the bottom sediments of Lake Baikal.</title>
        <authorList>
            <person name="Zakharyuk A."/>
        </authorList>
    </citation>
    <scope>NUCLEOTIDE SEQUENCE</scope>
    <source>
        <strain evidence="1">Bkl1</strain>
    </source>
</reference>
<accession>A0ABS8I1L5</accession>